<accession>D1MLL4</accession>
<dbReference type="Gene3D" id="1.10.238.10">
    <property type="entry name" value="EF-hand"/>
    <property type="match status" value="2"/>
</dbReference>
<keyword evidence="2" id="KW-0677">Repeat</keyword>
<proteinExistence type="predicted"/>
<dbReference type="PROSITE" id="PS50222">
    <property type="entry name" value="EF_HAND_2"/>
    <property type="match status" value="1"/>
</dbReference>
<dbReference type="CDD" id="cd00051">
    <property type="entry name" value="EFh"/>
    <property type="match status" value="2"/>
</dbReference>
<name>D1MLL4_MAYDE</name>
<dbReference type="AlphaFoldDB" id="D1MLL4"/>
<evidence type="ECO:0000256" key="3">
    <source>
        <dbReference type="ARBA" id="ARBA00022837"/>
    </source>
</evidence>
<organism evidence="5">
    <name type="scientific">Mayetiola destructor</name>
    <name type="common">Hessian fly</name>
    <dbReference type="NCBI Taxonomy" id="39758"/>
    <lineage>
        <taxon>Eukaryota</taxon>
        <taxon>Metazoa</taxon>
        <taxon>Ecdysozoa</taxon>
        <taxon>Arthropoda</taxon>
        <taxon>Hexapoda</taxon>
        <taxon>Insecta</taxon>
        <taxon>Pterygota</taxon>
        <taxon>Neoptera</taxon>
        <taxon>Endopterygota</taxon>
        <taxon>Diptera</taxon>
        <taxon>Nematocera</taxon>
        <taxon>Sciaroidea</taxon>
        <taxon>Cecidomyiidae</taxon>
        <taxon>Mayetiola</taxon>
    </lineage>
</organism>
<dbReference type="Pfam" id="PF13202">
    <property type="entry name" value="EF-hand_5"/>
    <property type="match status" value="1"/>
</dbReference>
<dbReference type="SMART" id="SM00054">
    <property type="entry name" value="EFh"/>
    <property type="match status" value="2"/>
</dbReference>
<keyword evidence="3" id="KW-0106">Calcium</keyword>
<evidence type="ECO:0000313" key="5">
    <source>
        <dbReference type="EMBL" id="ACZ26265.1"/>
    </source>
</evidence>
<dbReference type="InterPro" id="IPR018247">
    <property type="entry name" value="EF_Hand_1_Ca_BS"/>
</dbReference>
<dbReference type="PANTHER" id="PTHR34524">
    <property type="entry name" value="CALCYPHOSIN"/>
    <property type="match status" value="1"/>
</dbReference>
<dbReference type="Pfam" id="PF13499">
    <property type="entry name" value="EF-hand_7"/>
    <property type="match status" value="1"/>
</dbReference>
<dbReference type="PROSITE" id="PS00018">
    <property type="entry name" value="EF_HAND_1"/>
    <property type="match status" value="2"/>
</dbReference>
<dbReference type="InterPro" id="IPR051581">
    <property type="entry name" value="Ca-bind"/>
</dbReference>
<dbReference type="PANTHER" id="PTHR34524:SF6">
    <property type="entry name" value="CALCYPHOSINE LIKE"/>
    <property type="match status" value="1"/>
</dbReference>
<dbReference type="SUPFAM" id="SSF47473">
    <property type="entry name" value="EF-hand"/>
    <property type="match status" value="1"/>
</dbReference>
<sequence length="201" mass="23106">MVNHPLTSEARDECELSDRCQHDLDDGTERDPIEKLRLLCLARGAAGFVGLGRTFRRIYKDNQILSFEEFKKGIRDNGFECTDDELEEMFERFDTDENGSINVAEFLAKLRPPMNKTRLNTIGKCFRKLDKSGDGVITLDDLNGEKSEDQIRKHFLSEFEEGGAGDGRVTEEEFFNYYASISASIDDDTYFDLLLRQDYKL</sequence>
<reference evidence="5" key="2">
    <citation type="journal article" date="2010" name="BMC Evol. Biol.">
        <title>Unusual conservation among genes encoding small secreted salivary gland proteins from a gall midge.</title>
        <authorList>
            <person name="Chen M.S."/>
            <person name="Liu X."/>
            <person name="Yang Z."/>
            <person name="Zhao H."/>
            <person name="Shukle R.H."/>
            <person name="Stuart J.J."/>
            <person name="Hulbert S."/>
        </authorList>
    </citation>
    <scope>NUCLEOTIDE SEQUENCE</scope>
</reference>
<dbReference type="InterPro" id="IPR002048">
    <property type="entry name" value="EF_hand_dom"/>
</dbReference>
<protein>
    <submittedName>
        <fullName evidence="5">Putative calcyphosin C</fullName>
    </submittedName>
</protein>
<keyword evidence="1" id="KW-0479">Metal-binding</keyword>
<evidence type="ECO:0000259" key="4">
    <source>
        <dbReference type="PROSITE" id="PS50222"/>
    </source>
</evidence>
<feature type="domain" description="EF-hand" evidence="4">
    <location>
        <begin position="81"/>
        <end position="116"/>
    </location>
</feature>
<reference evidence="5" key="1">
    <citation type="submission" date="2009-11" db="EMBL/GenBank/DDBJ databases">
        <authorList>
            <person name="Chen M.-S."/>
        </authorList>
    </citation>
    <scope>NUCLEOTIDE SEQUENCE</scope>
</reference>
<dbReference type="GO" id="GO:0005509">
    <property type="term" value="F:calcium ion binding"/>
    <property type="evidence" value="ECO:0007669"/>
    <property type="project" value="InterPro"/>
</dbReference>
<dbReference type="InterPro" id="IPR011992">
    <property type="entry name" value="EF-hand-dom_pair"/>
</dbReference>
<dbReference type="EMBL" id="GU196316">
    <property type="protein sequence ID" value="ACZ26265.1"/>
    <property type="molecule type" value="Genomic_DNA"/>
</dbReference>
<evidence type="ECO:0000256" key="2">
    <source>
        <dbReference type="ARBA" id="ARBA00022737"/>
    </source>
</evidence>
<evidence type="ECO:0000256" key="1">
    <source>
        <dbReference type="ARBA" id="ARBA00022723"/>
    </source>
</evidence>